<dbReference type="CDD" id="cd00586">
    <property type="entry name" value="4HBT"/>
    <property type="match status" value="1"/>
</dbReference>
<proteinExistence type="predicted"/>
<organism evidence="1 2">
    <name type="scientific">Leucobacter rhizosphaerae</name>
    <dbReference type="NCBI Taxonomy" id="2932245"/>
    <lineage>
        <taxon>Bacteria</taxon>
        <taxon>Bacillati</taxon>
        <taxon>Actinomycetota</taxon>
        <taxon>Actinomycetes</taxon>
        <taxon>Micrococcales</taxon>
        <taxon>Microbacteriaceae</taxon>
        <taxon>Leucobacter</taxon>
    </lineage>
</organism>
<dbReference type="Gene3D" id="3.10.129.10">
    <property type="entry name" value="Hotdog Thioesterase"/>
    <property type="match status" value="1"/>
</dbReference>
<reference evidence="1 2" key="1">
    <citation type="submission" date="2022-04" db="EMBL/GenBank/DDBJ databases">
        <title>Leucobacter sp. isolated from rhizosphere of onion.</title>
        <authorList>
            <person name="Won M."/>
            <person name="Lee C.-M."/>
            <person name="Woen H.-Y."/>
            <person name="Kwon S.-W."/>
        </authorList>
    </citation>
    <scope>NUCLEOTIDE SEQUENCE [LARGE SCALE GENOMIC DNA]</scope>
    <source>
        <strain evidence="1 2">H25R-14</strain>
    </source>
</reference>
<protein>
    <submittedName>
        <fullName evidence="1">Acyl-CoA thioesterase</fullName>
    </submittedName>
</protein>
<accession>A0ABY4FU85</accession>
<dbReference type="RefSeq" id="WP_244685039.1">
    <property type="nucleotide sequence ID" value="NZ_CP095043.1"/>
</dbReference>
<keyword evidence="2" id="KW-1185">Reference proteome</keyword>
<dbReference type="EMBL" id="CP095043">
    <property type="protein sequence ID" value="UOQ59821.1"/>
    <property type="molecule type" value="Genomic_DNA"/>
</dbReference>
<sequence>MSNGAEVKEYAVGLRWRDLDNQGHVYHGTFLTLLDEARTAFLADLGFENPSAYVLARLEIDYLRELTIDPPAIAARFIVCAVGNSSIELVEEIASRNEICAKSRSVVVLWDATGRKSRALTEQERARVESLRIENEGRS</sequence>
<evidence type="ECO:0000313" key="2">
    <source>
        <dbReference type="Proteomes" id="UP000831775"/>
    </source>
</evidence>
<dbReference type="InterPro" id="IPR029069">
    <property type="entry name" value="HotDog_dom_sf"/>
</dbReference>
<dbReference type="SUPFAM" id="SSF54637">
    <property type="entry name" value="Thioesterase/thiol ester dehydrase-isomerase"/>
    <property type="match status" value="1"/>
</dbReference>
<name>A0ABY4FU85_9MICO</name>
<dbReference type="Proteomes" id="UP000831775">
    <property type="component" value="Chromosome"/>
</dbReference>
<gene>
    <name evidence="1" type="ORF">MUN76_12315</name>
</gene>
<evidence type="ECO:0000313" key="1">
    <source>
        <dbReference type="EMBL" id="UOQ59821.1"/>
    </source>
</evidence>
<dbReference type="Pfam" id="PF13279">
    <property type="entry name" value="4HBT_2"/>
    <property type="match status" value="1"/>
</dbReference>